<reference evidence="1 2" key="1">
    <citation type="submission" date="2019-10" db="EMBL/GenBank/DDBJ databases">
        <title>Draft whole-genome sequence of the purple nonsulfur photosynthetic bacterium Roseospira navarrensis DSM 15114.</title>
        <authorList>
            <person name="Kyndt J.A."/>
            <person name="Meyer T.E."/>
        </authorList>
    </citation>
    <scope>NUCLEOTIDE SEQUENCE [LARGE SCALE GENOMIC DNA]</scope>
    <source>
        <strain evidence="1 2">DSM 15114</strain>
    </source>
</reference>
<keyword evidence="2" id="KW-1185">Reference proteome</keyword>
<dbReference type="RefSeq" id="WP_153347261.1">
    <property type="nucleotide sequence ID" value="NZ_WIVE01000171.1"/>
</dbReference>
<evidence type="ECO:0000313" key="1">
    <source>
        <dbReference type="EMBL" id="MQX38624.1"/>
    </source>
</evidence>
<dbReference type="Proteomes" id="UP000434582">
    <property type="component" value="Unassembled WGS sequence"/>
</dbReference>
<protein>
    <submittedName>
        <fullName evidence="1">Uncharacterized protein</fullName>
    </submittedName>
</protein>
<name>A0A7X1ZHI8_9PROT</name>
<organism evidence="1 2">
    <name type="scientific">Roseospira navarrensis</name>
    <dbReference type="NCBI Taxonomy" id="140058"/>
    <lineage>
        <taxon>Bacteria</taxon>
        <taxon>Pseudomonadati</taxon>
        <taxon>Pseudomonadota</taxon>
        <taxon>Alphaproteobacteria</taxon>
        <taxon>Rhodospirillales</taxon>
        <taxon>Rhodospirillaceae</taxon>
        <taxon>Roseospira</taxon>
    </lineage>
</organism>
<dbReference type="OrthoDB" id="9895365at2"/>
<proteinExistence type="predicted"/>
<evidence type="ECO:0000313" key="2">
    <source>
        <dbReference type="Proteomes" id="UP000434582"/>
    </source>
</evidence>
<sequence length="83" mass="8959">MATLKIETVKTKTKGGYDAEITGIDPTDTDCLRGTINTPAKGMENGKWNLGGICRDKADECNIIPNSEEITDVIDTAKRLGCK</sequence>
<accession>A0A7X1ZHI8</accession>
<dbReference type="EMBL" id="WIVE01000171">
    <property type="protein sequence ID" value="MQX38624.1"/>
    <property type="molecule type" value="Genomic_DNA"/>
</dbReference>
<comment type="caution">
    <text evidence="1">The sequence shown here is derived from an EMBL/GenBank/DDBJ whole genome shotgun (WGS) entry which is preliminary data.</text>
</comment>
<dbReference type="AlphaFoldDB" id="A0A7X1ZHI8"/>
<gene>
    <name evidence="1" type="ORF">GHC57_19130</name>
</gene>